<dbReference type="EMBL" id="MWPZ01000010">
    <property type="protein sequence ID" value="TIC90870.1"/>
    <property type="molecule type" value="Genomic_DNA"/>
</dbReference>
<feature type="transmembrane region" description="Helical" evidence="7">
    <location>
        <begin position="54"/>
        <end position="72"/>
    </location>
</feature>
<evidence type="ECO:0000256" key="5">
    <source>
        <dbReference type="ARBA" id="ARBA00022989"/>
    </source>
</evidence>
<evidence type="ECO:0000256" key="1">
    <source>
        <dbReference type="ARBA" id="ARBA00004141"/>
    </source>
</evidence>
<dbReference type="InterPro" id="IPR039020">
    <property type="entry name" value="PaxB-like"/>
</dbReference>
<comment type="pathway">
    <text evidence="2">Secondary metabolite biosynthesis.</text>
</comment>
<comment type="subcellular location">
    <subcellularLocation>
        <location evidence="1">Membrane</location>
        <topology evidence="1">Multi-pass membrane protein</topology>
    </subcellularLocation>
</comment>
<evidence type="ECO:0000256" key="6">
    <source>
        <dbReference type="ARBA" id="ARBA00023136"/>
    </source>
</evidence>
<feature type="transmembrane region" description="Helical" evidence="7">
    <location>
        <begin position="207"/>
        <end position="230"/>
    </location>
</feature>
<reference evidence="8 9" key="1">
    <citation type="journal article" date="2019" name="Genome Biol. Evol.">
        <title>Genomic Plasticity Mediated by Transposable Elements in the Plant Pathogenic Fungus Colletotrichum higginsianum.</title>
        <authorList>
            <person name="Tsushima A."/>
            <person name="Gan P."/>
            <person name="Kumakura N."/>
            <person name="Narusaka M."/>
            <person name="Takano Y."/>
            <person name="Narusaka Y."/>
            <person name="Shirasu K."/>
        </authorList>
    </citation>
    <scope>NUCLEOTIDE SEQUENCE [LARGE SCALE GENOMIC DNA]</scope>
    <source>
        <strain evidence="8 9">MAFF305635-RFP</strain>
    </source>
</reference>
<evidence type="ECO:0000256" key="3">
    <source>
        <dbReference type="ARBA" id="ARBA00006757"/>
    </source>
</evidence>
<dbReference type="Proteomes" id="UP000305883">
    <property type="component" value="Unassembled WGS sequence"/>
</dbReference>
<evidence type="ECO:0000256" key="7">
    <source>
        <dbReference type="SAM" id="Phobius"/>
    </source>
</evidence>
<comment type="similarity">
    <text evidence="3">Belongs to the paxB family.</text>
</comment>
<accession>A0A4T0VFJ8</accession>
<feature type="transmembrane region" description="Helical" evidence="7">
    <location>
        <begin position="175"/>
        <end position="195"/>
    </location>
</feature>
<evidence type="ECO:0000256" key="4">
    <source>
        <dbReference type="ARBA" id="ARBA00022692"/>
    </source>
</evidence>
<dbReference type="PANTHER" id="PTHR42038:SF2">
    <property type="entry name" value="TERPENE CYCLASE AUSL"/>
    <property type="match status" value="1"/>
</dbReference>
<dbReference type="Pfam" id="PF25129">
    <property type="entry name" value="Pyr4-TMTC"/>
    <property type="match status" value="1"/>
</dbReference>
<organism evidence="8 9">
    <name type="scientific">Colletotrichum higginsianum</name>
    <dbReference type="NCBI Taxonomy" id="80884"/>
    <lineage>
        <taxon>Eukaryota</taxon>
        <taxon>Fungi</taxon>
        <taxon>Dikarya</taxon>
        <taxon>Ascomycota</taxon>
        <taxon>Pezizomycotina</taxon>
        <taxon>Sordariomycetes</taxon>
        <taxon>Hypocreomycetidae</taxon>
        <taxon>Glomerellales</taxon>
        <taxon>Glomerellaceae</taxon>
        <taxon>Colletotrichum</taxon>
        <taxon>Colletotrichum destructivum species complex</taxon>
    </lineage>
</organism>
<gene>
    <name evidence="8" type="ORF">CH35J_011046</name>
</gene>
<evidence type="ECO:0000313" key="9">
    <source>
        <dbReference type="Proteomes" id="UP000305883"/>
    </source>
</evidence>
<dbReference type="OrthoDB" id="5294024at2759"/>
<feature type="transmembrane region" description="Helical" evidence="7">
    <location>
        <begin position="20"/>
        <end position="42"/>
    </location>
</feature>
<keyword evidence="4 7" id="KW-0812">Transmembrane</keyword>
<keyword evidence="6 7" id="KW-0472">Membrane</keyword>
<dbReference type="PANTHER" id="PTHR42038">
    <property type="match status" value="1"/>
</dbReference>
<evidence type="ECO:0000313" key="8">
    <source>
        <dbReference type="EMBL" id="TIC90870.1"/>
    </source>
</evidence>
<feature type="transmembrane region" description="Helical" evidence="7">
    <location>
        <begin position="110"/>
        <end position="133"/>
    </location>
</feature>
<dbReference type="GO" id="GO:0016020">
    <property type="term" value="C:membrane"/>
    <property type="evidence" value="ECO:0007669"/>
    <property type="project" value="UniProtKB-SubCell"/>
</dbReference>
<dbReference type="AlphaFoldDB" id="A0A4T0VFJ8"/>
<feature type="transmembrane region" description="Helical" evidence="7">
    <location>
        <begin position="78"/>
        <end position="98"/>
    </location>
</feature>
<sequence length="239" mass="27217">MGFHLPLNRIDQVNQPPLYFLQVQDSLILSVSFFWTIAYMLYIRQGLRDKSYGMPLFALCANIAWEFLFGVVMPTSAAQVVAFVPWLIIDVGIIYTTWKYGPQEWKHSPIVARNLGWILSLGVVTMIGAFWAFINTVGIDPASFYLGYSDQLLISCTSLAQLLRRDSTAGHSWGIWFNRTLGTFLSIVLFAWRYAHYPESYTRVAEPIVVFFFAASEVVDVAYAFVYAHVAAKEKLKQK</sequence>
<name>A0A4T0VFJ8_9PEZI</name>
<comment type="caution">
    <text evidence="8">The sequence shown here is derived from an EMBL/GenBank/DDBJ whole genome shotgun (WGS) entry which is preliminary data.</text>
</comment>
<keyword evidence="5 7" id="KW-1133">Transmembrane helix</keyword>
<protein>
    <submittedName>
        <fullName evidence="8">Terpene cyclase atmB</fullName>
    </submittedName>
</protein>
<evidence type="ECO:0000256" key="2">
    <source>
        <dbReference type="ARBA" id="ARBA00005179"/>
    </source>
</evidence>
<dbReference type="GO" id="GO:0016829">
    <property type="term" value="F:lyase activity"/>
    <property type="evidence" value="ECO:0007669"/>
    <property type="project" value="InterPro"/>
</dbReference>
<proteinExistence type="inferred from homology"/>